<comment type="caution">
    <text evidence="1">The sequence shown here is derived from an EMBL/GenBank/DDBJ whole genome shotgun (WGS) entry which is preliminary data.</text>
</comment>
<evidence type="ECO:0000313" key="2">
    <source>
        <dbReference type="Proteomes" id="UP000241222"/>
    </source>
</evidence>
<sequence>MNTFAKSSIVSIIGLTLLTGCVNPDNQDDPNALTKQGAAGGALLGLTLGALTGDADLAVKGAIAGGVTGGVAGASADIQNNRDSQRHDSRNDALAQIGNGGQATASNTQPQNWDKLDNFTGNWNVNIWSGATEQPVNATAKASGSLAKTTEASVTINNLTVDGQSQALSFTANFAYTPEVGYSLTVTDNANNVPVTFAGEYQQNMNRYNFYPTNAQASIYKNVDSSTVRVELGFAGPSVWMVDTYAQVNGQEQKIQTYRFTKG</sequence>
<dbReference type="EMBL" id="PYMH01000004">
    <property type="protein sequence ID" value="PSU34029.1"/>
    <property type="molecule type" value="Genomic_DNA"/>
</dbReference>
<protein>
    <recommendedName>
        <fullName evidence="3">Glycine zipper domain-containing protein</fullName>
    </recommendedName>
</protein>
<evidence type="ECO:0000313" key="1">
    <source>
        <dbReference type="EMBL" id="PSU34029.1"/>
    </source>
</evidence>
<name>A0A2T3IZF2_9GAMM</name>
<accession>A0A2T3IZF2</accession>
<dbReference type="OrthoDB" id="6257966at2"/>
<keyword evidence="2" id="KW-1185">Reference proteome</keyword>
<dbReference type="AlphaFoldDB" id="A0A2T3IZF2"/>
<reference evidence="1 2" key="1">
    <citation type="submission" date="2018-03" db="EMBL/GenBank/DDBJ databases">
        <title>Whole genome sequencing of Histamine producing bacteria.</title>
        <authorList>
            <person name="Butler K."/>
        </authorList>
    </citation>
    <scope>NUCLEOTIDE SEQUENCE [LARGE SCALE GENOMIC DNA]</scope>
    <source>
        <strain evidence="1 2">JCM 13586</strain>
    </source>
</reference>
<organism evidence="1 2">
    <name type="scientific">Photobacterium lutimaris</name>
    <dbReference type="NCBI Taxonomy" id="388278"/>
    <lineage>
        <taxon>Bacteria</taxon>
        <taxon>Pseudomonadati</taxon>
        <taxon>Pseudomonadota</taxon>
        <taxon>Gammaproteobacteria</taxon>
        <taxon>Vibrionales</taxon>
        <taxon>Vibrionaceae</taxon>
        <taxon>Photobacterium</taxon>
    </lineage>
</organism>
<dbReference type="PROSITE" id="PS51257">
    <property type="entry name" value="PROKAR_LIPOPROTEIN"/>
    <property type="match status" value="1"/>
</dbReference>
<dbReference type="RefSeq" id="WP_107349076.1">
    <property type="nucleotide sequence ID" value="NZ_PYMH01000004.1"/>
</dbReference>
<dbReference type="Proteomes" id="UP000241222">
    <property type="component" value="Unassembled WGS sequence"/>
</dbReference>
<proteinExistence type="predicted"/>
<evidence type="ECO:0008006" key="3">
    <source>
        <dbReference type="Google" id="ProtNLM"/>
    </source>
</evidence>
<gene>
    <name evidence="1" type="ORF">C9I99_11760</name>
</gene>